<proteinExistence type="inferred from homology"/>
<dbReference type="HAMAP" id="MF_01477">
    <property type="entry name" value="Iojap_RsfS"/>
    <property type="match status" value="1"/>
</dbReference>
<dbReference type="OrthoDB" id="21330at2759"/>
<sequence length="249" mass="28071">MPSLTPVKRLSSTHSRAGAPRIARRFCLHQKRRHGDLHAYESAPCRWRTHAQAASSAAASSSEEEEENEPENSEEEEREQAMLLAELDLTADELAMMEMEGYEDEAGDVSWDEDEKDGAVNADLDEQGLVSDEDSRAFAVELAKAMDLVKAEDVRVYDVSRIIYWTSIFVVASGFSQPQLDAMVDRCQKCATARGRETARRPEGRSQWQLLDFGDVVVHVFTPSERDYYGIEQFYEGATELPVEFGQPR</sequence>
<organism evidence="3 4">
    <name type="scientific">Pycnococcus provasolii</name>
    <dbReference type="NCBI Taxonomy" id="41880"/>
    <lineage>
        <taxon>Eukaryota</taxon>
        <taxon>Viridiplantae</taxon>
        <taxon>Chlorophyta</taxon>
        <taxon>Pseudoscourfieldiophyceae</taxon>
        <taxon>Pseudoscourfieldiales</taxon>
        <taxon>Pycnococcaceae</taxon>
        <taxon>Pycnococcus</taxon>
    </lineage>
</organism>
<accession>A0A830HVW5</accession>
<evidence type="ECO:0008006" key="5">
    <source>
        <dbReference type="Google" id="ProtNLM"/>
    </source>
</evidence>
<comment type="caution">
    <text evidence="3">The sequence shown here is derived from an EMBL/GenBank/DDBJ whole genome shotgun (WGS) entry which is preliminary data.</text>
</comment>
<dbReference type="Gene3D" id="3.30.460.10">
    <property type="entry name" value="Beta Polymerase, domain 2"/>
    <property type="match status" value="1"/>
</dbReference>
<evidence type="ECO:0000256" key="2">
    <source>
        <dbReference type="SAM" id="MobiDB-lite"/>
    </source>
</evidence>
<name>A0A830HVW5_9CHLO</name>
<reference evidence="3" key="1">
    <citation type="submission" date="2020-10" db="EMBL/GenBank/DDBJ databases">
        <title>Unveiling of a novel bifunctional photoreceptor, Dualchrome1, isolated from a cosmopolitan green alga.</title>
        <authorList>
            <person name="Suzuki S."/>
            <person name="Kawachi M."/>
        </authorList>
    </citation>
    <scope>NUCLEOTIDE SEQUENCE</scope>
    <source>
        <strain evidence="3">NIES 2893</strain>
    </source>
</reference>
<comment type="similarity">
    <text evidence="1">Belongs to the Iojap/RsfS family.</text>
</comment>
<gene>
    <name evidence="3" type="ORF">PPROV_000863500</name>
</gene>
<evidence type="ECO:0000313" key="4">
    <source>
        <dbReference type="Proteomes" id="UP000660262"/>
    </source>
</evidence>
<dbReference type="InterPro" id="IPR043519">
    <property type="entry name" value="NT_sf"/>
</dbReference>
<keyword evidence="4" id="KW-1185">Reference proteome</keyword>
<dbReference type="EMBL" id="BNJQ01000027">
    <property type="protein sequence ID" value="GHP09900.1"/>
    <property type="molecule type" value="Genomic_DNA"/>
</dbReference>
<dbReference type="GO" id="GO:0017148">
    <property type="term" value="P:negative regulation of translation"/>
    <property type="evidence" value="ECO:0007669"/>
    <property type="project" value="TreeGrafter"/>
</dbReference>
<dbReference type="PANTHER" id="PTHR21043:SF2">
    <property type="entry name" value="PROTEIN IOJAP, CHLOROPLASTIC"/>
    <property type="match status" value="1"/>
</dbReference>
<evidence type="ECO:0000313" key="3">
    <source>
        <dbReference type="EMBL" id="GHP09900.1"/>
    </source>
</evidence>
<feature type="region of interest" description="Disordered" evidence="2">
    <location>
        <begin position="51"/>
        <end position="79"/>
    </location>
</feature>
<dbReference type="GO" id="GO:0043023">
    <property type="term" value="F:ribosomal large subunit binding"/>
    <property type="evidence" value="ECO:0007669"/>
    <property type="project" value="TreeGrafter"/>
</dbReference>
<dbReference type="GO" id="GO:0090071">
    <property type="term" value="P:negative regulation of ribosome biogenesis"/>
    <property type="evidence" value="ECO:0007669"/>
    <property type="project" value="TreeGrafter"/>
</dbReference>
<dbReference type="InterPro" id="IPR004394">
    <property type="entry name" value="Iojap/RsfS/C7orf30"/>
</dbReference>
<dbReference type="PANTHER" id="PTHR21043">
    <property type="entry name" value="IOJAP SUPERFAMILY ORTHOLOG"/>
    <property type="match status" value="1"/>
</dbReference>
<evidence type="ECO:0000256" key="1">
    <source>
        <dbReference type="ARBA" id="ARBA00010574"/>
    </source>
</evidence>
<dbReference type="AlphaFoldDB" id="A0A830HVW5"/>
<protein>
    <recommendedName>
        <fullName evidence="5">Ribosome silencing factor</fullName>
    </recommendedName>
</protein>
<dbReference type="SUPFAM" id="SSF81301">
    <property type="entry name" value="Nucleotidyltransferase"/>
    <property type="match status" value="1"/>
</dbReference>
<dbReference type="Proteomes" id="UP000660262">
    <property type="component" value="Unassembled WGS sequence"/>
</dbReference>
<dbReference type="NCBIfam" id="TIGR00090">
    <property type="entry name" value="rsfS_iojap_ybeB"/>
    <property type="match status" value="1"/>
</dbReference>
<dbReference type="Pfam" id="PF02410">
    <property type="entry name" value="RsfS"/>
    <property type="match status" value="1"/>
</dbReference>
<feature type="compositionally biased region" description="Acidic residues" evidence="2">
    <location>
        <begin position="62"/>
        <end position="78"/>
    </location>
</feature>
<feature type="compositionally biased region" description="Low complexity" evidence="2">
    <location>
        <begin position="51"/>
        <end position="61"/>
    </location>
</feature>